<keyword evidence="2" id="KW-1185">Reference proteome</keyword>
<sequence length="176" mass="18883">MAHYSEAEVEAVWQLVVQERLRRYRQESTDPLAIRVCEALEQLLAANIHHQPSHPPNNSLSVPLLKVAATSVTTVSTSTTCSTVTASSTTTTTTSSVASVTPVATSAPVLTTTSVATATKATTFTTASHSTIPSGLTTKLYGNIFYCEYILTNQEDSVTTATEDCLQQVIQSKYHT</sequence>
<dbReference type="EMBL" id="JAXCGZ010006058">
    <property type="protein sequence ID" value="KAK7080196.1"/>
    <property type="molecule type" value="Genomic_DNA"/>
</dbReference>
<accession>A0AAN9A4B6</accession>
<gene>
    <name evidence="1" type="ORF">SK128_005649</name>
</gene>
<protein>
    <submittedName>
        <fullName evidence="1">Uncharacterized protein</fullName>
    </submittedName>
</protein>
<dbReference type="Proteomes" id="UP001381693">
    <property type="component" value="Unassembled WGS sequence"/>
</dbReference>
<name>A0AAN9A4B6_HALRR</name>
<evidence type="ECO:0000313" key="1">
    <source>
        <dbReference type="EMBL" id="KAK7080196.1"/>
    </source>
</evidence>
<reference evidence="1 2" key="1">
    <citation type="submission" date="2023-11" db="EMBL/GenBank/DDBJ databases">
        <title>Halocaridina rubra genome assembly.</title>
        <authorList>
            <person name="Smith C."/>
        </authorList>
    </citation>
    <scope>NUCLEOTIDE SEQUENCE [LARGE SCALE GENOMIC DNA]</scope>
    <source>
        <strain evidence="1">EP-1</strain>
        <tissue evidence="1">Whole</tissue>
    </source>
</reference>
<dbReference type="AlphaFoldDB" id="A0AAN9A4B6"/>
<evidence type="ECO:0000313" key="2">
    <source>
        <dbReference type="Proteomes" id="UP001381693"/>
    </source>
</evidence>
<comment type="caution">
    <text evidence="1">The sequence shown here is derived from an EMBL/GenBank/DDBJ whole genome shotgun (WGS) entry which is preliminary data.</text>
</comment>
<organism evidence="1 2">
    <name type="scientific">Halocaridina rubra</name>
    <name type="common">Hawaiian red shrimp</name>
    <dbReference type="NCBI Taxonomy" id="373956"/>
    <lineage>
        <taxon>Eukaryota</taxon>
        <taxon>Metazoa</taxon>
        <taxon>Ecdysozoa</taxon>
        <taxon>Arthropoda</taxon>
        <taxon>Crustacea</taxon>
        <taxon>Multicrustacea</taxon>
        <taxon>Malacostraca</taxon>
        <taxon>Eumalacostraca</taxon>
        <taxon>Eucarida</taxon>
        <taxon>Decapoda</taxon>
        <taxon>Pleocyemata</taxon>
        <taxon>Caridea</taxon>
        <taxon>Atyoidea</taxon>
        <taxon>Atyidae</taxon>
        <taxon>Halocaridina</taxon>
    </lineage>
</organism>
<proteinExistence type="predicted"/>